<dbReference type="PANTHER" id="PTHR18964">
    <property type="entry name" value="ROK (REPRESSOR, ORF, KINASE) FAMILY"/>
    <property type="match status" value="1"/>
</dbReference>
<dbReference type="Proteomes" id="UP001595900">
    <property type="component" value="Unassembled WGS sequence"/>
</dbReference>
<keyword evidence="3" id="KW-1185">Reference proteome</keyword>
<dbReference type="EMBL" id="JBHSCN010000023">
    <property type="protein sequence ID" value="MFC4245380.1"/>
    <property type="molecule type" value="Genomic_DNA"/>
</dbReference>
<proteinExistence type="inferred from homology"/>
<evidence type="ECO:0000256" key="1">
    <source>
        <dbReference type="ARBA" id="ARBA00006479"/>
    </source>
</evidence>
<dbReference type="Gene3D" id="3.30.420.40">
    <property type="match status" value="2"/>
</dbReference>
<comment type="caution">
    <text evidence="2">The sequence shown here is derived from an EMBL/GenBank/DDBJ whole genome shotgun (WGS) entry which is preliminary data.</text>
</comment>
<dbReference type="RefSeq" id="WP_390232627.1">
    <property type="nucleotide sequence ID" value="NZ_JBHSCN010000023.1"/>
</dbReference>
<sequence length="333" mass="34170">MVLLEVDTSARCAVGVQLGGESITYVVVNLRGAMVGRLRTAGVGGRTPETMVTGLVQQIHDMLIGLGIDENRVVGIGVVAPGPVDVARGTVLGPSHMAAWHQVPLRNMIAASTGLPVVLDNDATAAAIGDFWGGAIDGARSHATVYMGLGLGSGVLIDGTVFRGASSNTAEIGHIVIASDGDGNPIIAENVADPTAIVRVAHTHPGEAERLGLAGDDFAQFNTIAKASARGDEFASGLIEQSARYLATAVTSLANLFDLDSVSLAGPAFATAGSIYLQIIDAQVNRDFFARTHHGIRVRLSPHTQDAAAVGAATLVLQSELAPRTMGLSSPTG</sequence>
<name>A0ABV8QAV4_9MICO</name>
<dbReference type="InterPro" id="IPR043129">
    <property type="entry name" value="ATPase_NBD"/>
</dbReference>
<gene>
    <name evidence="2" type="ORF">ACFOYW_18600</name>
</gene>
<dbReference type="PANTHER" id="PTHR18964:SF149">
    <property type="entry name" value="BIFUNCTIONAL UDP-N-ACETYLGLUCOSAMINE 2-EPIMERASE_N-ACETYLMANNOSAMINE KINASE"/>
    <property type="match status" value="1"/>
</dbReference>
<dbReference type="InterPro" id="IPR000600">
    <property type="entry name" value="ROK"/>
</dbReference>
<dbReference type="Pfam" id="PF00480">
    <property type="entry name" value="ROK"/>
    <property type="match status" value="1"/>
</dbReference>
<dbReference type="InterPro" id="IPR049874">
    <property type="entry name" value="ROK_cs"/>
</dbReference>
<dbReference type="PROSITE" id="PS01125">
    <property type="entry name" value="ROK"/>
    <property type="match status" value="1"/>
</dbReference>
<comment type="similarity">
    <text evidence="1">Belongs to the ROK (NagC/XylR) family.</text>
</comment>
<evidence type="ECO:0000313" key="3">
    <source>
        <dbReference type="Proteomes" id="UP001595900"/>
    </source>
</evidence>
<organism evidence="2 3">
    <name type="scientific">Gryllotalpicola reticulitermitis</name>
    <dbReference type="NCBI Taxonomy" id="1184153"/>
    <lineage>
        <taxon>Bacteria</taxon>
        <taxon>Bacillati</taxon>
        <taxon>Actinomycetota</taxon>
        <taxon>Actinomycetes</taxon>
        <taxon>Micrococcales</taxon>
        <taxon>Microbacteriaceae</taxon>
        <taxon>Gryllotalpicola</taxon>
    </lineage>
</organism>
<dbReference type="SUPFAM" id="SSF53067">
    <property type="entry name" value="Actin-like ATPase domain"/>
    <property type="match status" value="1"/>
</dbReference>
<reference evidence="3" key="1">
    <citation type="journal article" date="2019" name="Int. J. Syst. Evol. Microbiol.">
        <title>The Global Catalogue of Microorganisms (GCM) 10K type strain sequencing project: providing services to taxonomists for standard genome sequencing and annotation.</title>
        <authorList>
            <consortium name="The Broad Institute Genomics Platform"/>
            <consortium name="The Broad Institute Genome Sequencing Center for Infectious Disease"/>
            <person name="Wu L."/>
            <person name="Ma J."/>
        </authorList>
    </citation>
    <scope>NUCLEOTIDE SEQUENCE [LARGE SCALE GENOMIC DNA]</scope>
    <source>
        <strain evidence="3">CGMCC 1.10363</strain>
    </source>
</reference>
<evidence type="ECO:0000313" key="2">
    <source>
        <dbReference type="EMBL" id="MFC4245380.1"/>
    </source>
</evidence>
<accession>A0ABV8QAV4</accession>
<protein>
    <submittedName>
        <fullName evidence="2">ROK family protein</fullName>
    </submittedName>
</protein>